<sequence length="78" mass="8826">MHKCFHTGALGPDKCCISYQTHRIPVRLITGYQETESQCTIPGVIFFLKNGRGVCADASVEWVKNSMKKIDQRLILQD</sequence>
<organism evidence="1 2">
    <name type="scientific">Pangasianodon gigas</name>
    <name type="common">Mekong giant catfish</name>
    <name type="synonym">Pangasius gigas</name>
    <dbReference type="NCBI Taxonomy" id="30993"/>
    <lineage>
        <taxon>Eukaryota</taxon>
        <taxon>Metazoa</taxon>
        <taxon>Chordata</taxon>
        <taxon>Craniata</taxon>
        <taxon>Vertebrata</taxon>
        <taxon>Euteleostomi</taxon>
        <taxon>Actinopterygii</taxon>
        <taxon>Neopterygii</taxon>
        <taxon>Teleostei</taxon>
        <taxon>Ostariophysi</taxon>
        <taxon>Siluriformes</taxon>
        <taxon>Pangasiidae</taxon>
        <taxon>Pangasianodon</taxon>
    </lineage>
</organism>
<accession>A0ACC5WDP0</accession>
<protein>
    <submittedName>
        <fullName evidence="1">Uncharacterized protein</fullName>
    </submittedName>
</protein>
<name>A0ACC5WDP0_PANGG</name>
<comment type="caution">
    <text evidence="1">The sequence shown here is derived from an EMBL/GenBank/DDBJ whole genome shotgun (WGS) entry which is preliminary data.</text>
</comment>
<reference evidence="1 2" key="1">
    <citation type="journal article" date="2022" name="bioRxiv">
        <title>An ancient truncated duplication of the anti-Mullerian hormone receptor type 2 gene is a potential conserved master sex determinant in the Pangasiidae catfish family.</title>
        <authorList>
            <person name="Wen M."/>
            <person name="Pan Q."/>
            <person name="Jouanno E."/>
            <person name="Montfort J."/>
            <person name="Zahm M."/>
            <person name="Cabau C."/>
            <person name="Klopp C."/>
            <person name="Iampietro C."/>
            <person name="Roques C."/>
            <person name="Bouchez O."/>
            <person name="Castinel A."/>
            <person name="Donnadieu C."/>
            <person name="Parrinello H."/>
            <person name="Poncet C."/>
            <person name="Belmonte E."/>
            <person name="Gautier V."/>
            <person name="Avarre J.-C."/>
            <person name="Dugue R."/>
            <person name="Gustiano R."/>
            <person name="Ha T.T.T."/>
            <person name="Campet M."/>
            <person name="Sriphairoj K."/>
            <person name="Ribolli J."/>
            <person name="de Almeida F.L."/>
            <person name="Desvignes T."/>
            <person name="Postlethwait J.H."/>
            <person name="Bucao C.F."/>
            <person name="Robinson-Rechavi M."/>
            <person name="Bobe J."/>
            <person name="Herpin A."/>
            <person name="Guiguen Y."/>
        </authorList>
    </citation>
    <scope>NUCLEOTIDE SEQUENCE [LARGE SCALE GENOMIC DNA]</scope>
    <source>
        <strain evidence="1">YG-Dec2019</strain>
    </source>
</reference>
<proteinExistence type="predicted"/>
<dbReference type="Proteomes" id="UP000829447">
    <property type="component" value="Linkage Group LG4"/>
</dbReference>
<evidence type="ECO:0000313" key="2">
    <source>
        <dbReference type="Proteomes" id="UP000829447"/>
    </source>
</evidence>
<dbReference type="EMBL" id="CM040457">
    <property type="protein sequence ID" value="MCI4376996.1"/>
    <property type="molecule type" value="Genomic_DNA"/>
</dbReference>
<evidence type="ECO:0000313" key="1">
    <source>
        <dbReference type="EMBL" id="MCI4376996.1"/>
    </source>
</evidence>
<keyword evidence="2" id="KW-1185">Reference proteome</keyword>
<gene>
    <name evidence="1" type="ORF">PGIGA_G00198210</name>
</gene>